<feature type="signal peptide" evidence="1">
    <location>
        <begin position="1"/>
        <end position="16"/>
    </location>
</feature>
<dbReference type="EMBL" id="CM026426">
    <property type="protein sequence ID" value="KAG0575365.1"/>
    <property type="molecule type" value="Genomic_DNA"/>
</dbReference>
<protein>
    <submittedName>
        <fullName evidence="2">Uncharacterized protein</fullName>
    </submittedName>
</protein>
<proteinExistence type="predicted"/>
<accession>A0A8T0HXH5</accession>
<reference evidence="2" key="1">
    <citation type="submission" date="2020-06" db="EMBL/GenBank/DDBJ databases">
        <title>WGS assembly of Ceratodon purpureus strain R40.</title>
        <authorList>
            <person name="Carey S.B."/>
            <person name="Jenkins J."/>
            <person name="Shu S."/>
            <person name="Lovell J.T."/>
            <person name="Sreedasyam A."/>
            <person name="Maumus F."/>
            <person name="Tiley G.P."/>
            <person name="Fernandez-Pozo N."/>
            <person name="Barry K."/>
            <person name="Chen C."/>
            <person name="Wang M."/>
            <person name="Lipzen A."/>
            <person name="Daum C."/>
            <person name="Saski C.A."/>
            <person name="Payton A.C."/>
            <person name="Mcbreen J.C."/>
            <person name="Conrad R.E."/>
            <person name="Kollar L.M."/>
            <person name="Olsson S."/>
            <person name="Huttunen S."/>
            <person name="Landis J.B."/>
            <person name="Wickett N.J."/>
            <person name="Johnson M.G."/>
            <person name="Rensing S.A."/>
            <person name="Grimwood J."/>
            <person name="Schmutz J."/>
            <person name="Mcdaniel S.F."/>
        </authorList>
    </citation>
    <scope>NUCLEOTIDE SEQUENCE</scope>
    <source>
        <strain evidence="2">R40</strain>
    </source>
</reference>
<gene>
    <name evidence="2" type="ORF">KC19_VG340200</name>
</gene>
<evidence type="ECO:0000313" key="2">
    <source>
        <dbReference type="EMBL" id="KAG0575365.1"/>
    </source>
</evidence>
<keyword evidence="1" id="KW-0732">Signal</keyword>
<organism evidence="2 3">
    <name type="scientific">Ceratodon purpureus</name>
    <name type="common">Fire moss</name>
    <name type="synonym">Dicranum purpureum</name>
    <dbReference type="NCBI Taxonomy" id="3225"/>
    <lineage>
        <taxon>Eukaryota</taxon>
        <taxon>Viridiplantae</taxon>
        <taxon>Streptophyta</taxon>
        <taxon>Embryophyta</taxon>
        <taxon>Bryophyta</taxon>
        <taxon>Bryophytina</taxon>
        <taxon>Bryopsida</taxon>
        <taxon>Dicranidae</taxon>
        <taxon>Pseudoditrichales</taxon>
        <taxon>Ditrichaceae</taxon>
        <taxon>Ceratodon</taxon>
    </lineage>
</organism>
<dbReference type="AlphaFoldDB" id="A0A8T0HXH5"/>
<feature type="chain" id="PRO_5035907871" evidence="1">
    <location>
        <begin position="17"/>
        <end position="52"/>
    </location>
</feature>
<dbReference type="Proteomes" id="UP000822688">
    <property type="component" value="Chromosome V"/>
</dbReference>
<comment type="caution">
    <text evidence="2">The sequence shown here is derived from an EMBL/GenBank/DDBJ whole genome shotgun (WGS) entry which is preliminary data.</text>
</comment>
<evidence type="ECO:0000256" key="1">
    <source>
        <dbReference type="SAM" id="SignalP"/>
    </source>
</evidence>
<name>A0A8T0HXH5_CERPU</name>
<sequence>MWFWPVFAASVALTSSIPPTTQYTCRGPLPEIQIRFAPLQMHDSLGISLSVV</sequence>
<evidence type="ECO:0000313" key="3">
    <source>
        <dbReference type="Proteomes" id="UP000822688"/>
    </source>
</evidence>
<keyword evidence="3" id="KW-1185">Reference proteome</keyword>